<organism evidence="2 3">
    <name type="scientific">Yoonia sediminilitoris</name>
    <dbReference type="NCBI Taxonomy" id="1286148"/>
    <lineage>
        <taxon>Bacteria</taxon>
        <taxon>Pseudomonadati</taxon>
        <taxon>Pseudomonadota</taxon>
        <taxon>Alphaproteobacteria</taxon>
        <taxon>Rhodobacterales</taxon>
        <taxon>Paracoccaceae</taxon>
        <taxon>Yoonia</taxon>
    </lineage>
</organism>
<gene>
    <name evidence="2" type="ORF">C8N45_1136</name>
</gene>
<comment type="caution">
    <text evidence="2">The sequence shown here is derived from an EMBL/GenBank/DDBJ whole genome shotgun (WGS) entry which is preliminary data.</text>
</comment>
<dbReference type="RefSeq" id="WP_108387689.1">
    <property type="nucleotide sequence ID" value="NZ_QBUD01000013.1"/>
</dbReference>
<dbReference type="Proteomes" id="UP000244523">
    <property type="component" value="Unassembled WGS sequence"/>
</dbReference>
<protein>
    <recommendedName>
        <fullName evidence="4">Transferrin-binding protein B C-lobe/N-lobe beta barrel domain-containing protein</fullName>
    </recommendedName>
</protein>
<evidence type="ECO:0008006" key="4">
    <source>
        <dbReference type="Google" id="ProtNLM"/>
    </source>
</evidence>
<proteinExistence type="predicted"/>
<evidence type="ECO:0000256" key="1">
    <source>
        <dbReference type="SAM" id="SignalP"/>
    </source>
</evidence>
<feature type="signal peptide" evidence="1">
    <location>
        <begin position="1"/>
        <end position="18"/>
    </location>
</feature>
<sequence length="188" mass="19284">MRNFVTGVAALALLGACATPNPPTVTSRAVDRAFDGALEIANLPIAQVDDLPTGTVTYDGQIGADVEGDQLGSVLADMTMIVGFASNDIKGDVTNINLIDQNGDPDQRFDGTLLISGIESNGNLDAGASGLISGVDGSGRAVESDLNLDLEGTVRNGMRDGDSVYGSVTGEARGDLDLTFDGVFFGNN</sequence>
<dbReference type="PROSITE" id="PS51257">
    <property type="entry name" value="PROKAR_LIPOPROTEIN"/>
    <property type="match status" value="1"/>
</dbReference>
<evidence type="ECO:0000313" key="3">
    <source>
        <dbReference type="Proteomes" id="UP000244523"/>
    </source>
</evidence>
<keyword evidence="3" id="KW-1185">Reference proteome</keyword>
<name>A0A2T6K9P6_9RHOB</name>
<dbReference type="AlphaFoldDB" id="A0A2T6K9P6"/>
<accession>A0A2T6K9P6</accession>
<reference evidence="2 3" key="1">
    <citation type="submission" date="2018-04" db="EMBL/GenBank/DDBJ databases">
        <title>Genomic Encyclopedia of Archaeal and Bacterial Type Strains, Phase II (KMG-II): from individual species to whole genera.</title>
        <authorList>
            <person name="Goeker M."/>
        </authorList>
    </citation>
    <scope>NUCLEOTIDE SEQUENCE [LARGE SCALE GENOMIC DNA]</scope>
    <source>
        <strain evidence="2 3">DSM 29955</strain>
    </source>
</reference>
<evidence type="ECO:0000313" key="2">
    <source>
        <dbReference type="EMBL" id="PUB11490.1"/>
    </source>
</evidence>
<keyword evidence="1" id="KW-0732">Signal</keyword>
<dbReference type="EMBL" id="QBUD01000013">
    <property type="protein sequence ID" value="PUB11490.1"/>
    <property type="molecule type" value="Genomic_DNA"/>
</dbReference>
<feature type="chain" id="PRO_5015748353" description="Transferrin-binding protein B C-lobe/N-lobe beta barrel domain-containing protein" evidence="1">
    <location>
        <begin position="19"/>
        <end position="188"/>
    </location>
</feature>
<dbReference type="OrthoDB" id="7651419at2"/>